<dbReference type="EMBL" id="CAJOAX010067003">
    <property type="protein sequence ID" value="CAF4360994.1"/>
    <property type="molecule type" value="Genomic_DNA"/>
</dbReference>
<name>A0A820LRC4_9BILA</name>
<dbReference type="Proteomes" id="UP000663823">
    <property type="component" value="Unassembled WGS sequence"/>
</dbReference>
<dbReference type="SUPFAM" id="SSF51182">
    <property type="entry name" value="RmlC-like cupins"/>
    <property type="match status" value="1"/>
</dbReference>
<dbReference type="InterPro" id="IPR011051">
    <property type="entry name" value="RmlC_Cupin_sf"/>
</dbReference>
<protein>
    <submittedName>
        <fullName evidence="1">Uncharacterized protein</fullName>
    </submittedName>
</protein>
<evidence type="ECO:0000313" key="2">
    <source>
        <dbReference type="Proteomes" id="UP000663823"/>
    </source>
</evidence>
<feature type="non-terminal residue" evidence="1">
    <location>
        <position position="1"/>
    </location>
</feature>
<evidence type="ECO:0000313" key="1">
    <source>
        <dbReference type="EMBL" id="CAF4360994.1"/>
    </source>
</evidence>
<dbReference type="AlphaFoldDB" id="A0A820LRC4"/>
<sequence>EDVSIVNSLDDDGDSVVIVIVDEPKEREEIVTVDADICITIPVGTQFQFRTIGHKPLVAVAITIPPWPGDNEAILRQGIWNASFIGIENSSTKLTNSIYQWFIIVTFFIIKLS</sequence>
<organism evidence="1 2">
    <name type="scientific">Rotaria sordida</name>
    <dbReference type="NCBI Taxonomy" id="392033"/>
    <lineage>
        <taxon>Eukaryota</taxon>
        <taxon>Metazoa</taxon>
        <taxon>Spiralia</taxon>
        <taxon>Gnathifera</taxon>
        <taxon>Rotifera</taxon>
        <taxon>Eurotatoria</taxon>
        <taxon>Bdelloidea</taxon>
        <taxon>Philodinida</taxon>
        <taxon>Philodinidae</taxon>
        <taxon>Rotaria</taxon>
    </lineage>
</organism>
<comment type="caution">
    <text evidence="1">The sequence shown here is derived from an EMBL/GenBank/DDBJ whole genome shotgun (WGS) entry which is preliminary data.</text>
</comment>
<accession>A0A820LRC4</accession>
<reference evidence="1" key="1">
    <citation type="submission" date="2021-02" db="EMBL/GenBank/DDBJ databases">
        <authorList>
            <person name="Nowell W R."/>
        </authorList>
    </citation>
    <scope>NUCLEOTIDE SEQUENCE</scope>
</reference>
<gene>
    <name evidence="1" type="ORF">OTI717_LOCUS43848</name>
</gene>
<proteinExistence type="predicted"/>